<keyword evidence="2" id="KW-0597">Phosphoprotein</keyword>
<dbReference type="FunFam" id="1.10.510.10:FF:000048">
    <property type="entry name" value="Protein kinase C"/>
    <property type="match status" value="1"/>
</dbReference>
<dbReference type="CDD" id="cd05123">
    <property type="entry name" value="STKc_AGC"/>
    <property type="match status" value="1"/>
</dbReference>
<keyword evidence="6" id="KW-0067">ATP-binding</keyword>
<dbReference type="Gene3D" id="3.30.200.20">
    <property type="entry name" value="Phosphorylase Kinase, domain 1"/>
    <property type="match status" value="1"/>
</dbReference>
<accession>A0A871RAR1</accession>
<dbReference type="Proteomes" id="UP000663131">
    <property type="component" value="Chromosome 6"/>
</dbReference>
<proteinExistence type="predicted"/>
<dbReference type="PROSITE" id="PS50011">
    <property type="entry name" value="PROTEIN_KINASE_DOM"/>
    <property type="match status" value="1"/>
</dbReference>
<keyword evidence="3" id="KW-0808">Transferase</keyword>
<dbReference type="OrthoDB" id="63267at2759"/>
<evidence type="ECO:0000256" key="6">
    <source>
        <dbReference type="ARBA" id="ARBA00022840"/>
    </source>
</evidence>
<dbReference type="SMART" id="SM00133">
    <property type="entry name" value="S_TK_X"/>
    <property type="match status" value="1"/>
</dbReference>
<dbReference type="PANTHER" id="PTHR24351">
    <property type="entry name" value="RIBOSOMAL PROTEIN S6 KINASE"/>
    <property type="match status" value="1"/>
</dbReference>
<dbReference type="PROSITE" id="PS51285">
    <property type="entry name" value="AGC_KINASE_CTER"/>
    <property type="match status" value="1"/>
</dbReference>
<dbReference type="InterPro" id="IPR045270">
    <property type="entry name" value="STKc_AGC"/>
</dbReference>
<reference evidence="10" key="2">
    <citation type="journal article" name="BMC Genomics">
        <title>New genome assemblies reveal patterns of domestication and adaptation across Brettanomyces (Dekkera) species.</title>
        <authorList>
            <person name="Roach M.J."/>
            <person name="Borneman A.R."/>
        </authorList>
    </citation>
    <scope>NUCLEOTIDE SEQUENCE</scope>
    <source>
        <strain evidence="10">UCD 2041</strain>
    </source>
</reference>
<dbReference type="GO" id="GO:0005524">
    <property type="term" value="F:ATP binding"/>
    <property type="evidence" value="ECO:0007669"/>
    <property type="project" value="UniProtKB-KW"/>
</dbReference>
<keyword evidence="1" id="KW-0723">Serine/threonine-protein kinase</keyword>
<dbReference type="SUPFAM" id="SSF56112">
    <property type="entry name" value="Protein kinase-like (PK-like)"/>
    <property type="match status" value="1"/>
</dbReference>
<feature type="region of interest" description="Disordered" evidence="7">
    <location>
        <begin position="81"/>
        <end position="122"/>
    </location>
</feature>
<dbReference type="GO" id="GO:0004674">
    <property type="term" value="F:protein serine/threonine kinase activity"/>
    <property type="evidence" value="ECO:0007669"/>
    <property type="project" value="UniProtKB-KW"/>
</dbReference>
<evidence type="ECO:0000256" key="1">
    <source>
        <dbReference type="ARBA" id="ARBA00022527"/>
    </source>
</evidence>
<dbReference type="AlphaFoldDB" id="A0A871RAR1"/>
<dbReference type="KEGG" id="bbrx:BRETT_003832"/>
<evidence type="ECO:0008006" key="12">
    <source>
        <dbReference type="Google" id="ProtNLM"/>
    </source>
</evidence>
<evidence type="ECO:0000259" key="9">
    <source>
        <dbReference type="PROSITE" id="PS51285"/>
    </source>
</evidence>
<dbReference type="SMART" id="SM00220">
    <property type="entry name" value="S_TKc"/>
    <property type="match status" value="1"/>
</dbReference>
<dbReference type="InterPro" id="IPR017892">
    <property type="entry name" value="Pkinase_C"/>
</dbReference>
<feature type="compositionally biased region" description="Basic and acidic residues" evidence="7">
    <location>
        <begin position="104"/>
        <end position="122"/>
    </location>
</feature>
<gene>
    <name evidence="10" type="ORF">BRETT_003832</name>
</gene>
<evidence type="ECO:0000259" key="8">
    <source>
        <dbReference type="PROSITE" id="PS50011"/>
    </source>
</evidence>
<dbReference type="EMBL" id="CP063134">
    <property type="protein sequence ID" value="QOU19681.1"/>
    <property type="molecule type" value="Genomic_DNA"/>
</dbReference>
<sequence>MGDVFEFDEDSLASEFRDKVSINKEDEDLSTINTPDLSDNEGEGVQFFKKHNSNNVVSVGSIGKRLGTSYKVTLDEFYDSDNAESRQGSRRGLSSEEEPNEAGKLNEKKKTGVQKEAKRQKPKIQDFKQLKVLGKGSYGKVLLVRHKKTGKLYAQKQFRKASMIVNATNYEQTLTERTILKKVRHPNIVKLYYALQDFDKVYLILEYLDGGELFHYLREERMLSEKVACYYAAELVLALRHLHINVGVIYRDLKPENCMLNSRGHLVLTDFGLSKVSNECNSMFGTAEYMAPEVVKGECYDSQCDWWSLGAVLYDMLTGTPPFIGNNHKRIMDKIVKQKVRYPFYLSQDANDFLRKLLNKNPRKRINCDKEFDKVKKHRFFRYIDWDALIAQDDDKLPPPIVPIITNPEDAENFDEEFTSMPITPPSSPIGESLFESIEESRSTSTSSFIPIQRTDPSGNNDVKKSVYFTNFSYTDESVLR</sequence>
<evidence type="ECO:0000256" key="2">
    <source>
        <dbReference type="ARBA" id="ARBA00022553"/>
    </source>
</evidence>
<reference evidence="10" key="1">
    <citation type="submission" date="2020-10" db="EMBL/GenBank/DDBJ databases">
        <authorList>
            <person name="Palmer J.M."/>
        </authorList>
    </citation>
    <scope>NUCLEOTIDE SEQUENCE</scope>
    <source>
        <strain evidence="10">UCD 2041</strain>
    </source>
</reference>
<keyword evidence="5" id="KW-0418">Kinase</keyword>
<dbReference type="InterPro" id="IPR000961">
    <property type="entry name" value="AGC-kinase_C"/>
</dbReference>
<dbReference type="GeneID" id="64575755"/>
<evidence type="ECO:0000256" key="5">
    <source>
        <dbReference type="ARBA" id="ARBA00022777"/>
    </source>
</evidence>
<dbReference type="FunFam" id="3.30.200.20:FF:000042">
    <property type="entry name" value="Aurora kinase A"/>
    <property type="match status" value="1"/>
</dbReference>
<feature type="region of interest" description="Disordered" evidence="7">
    <location>
        <begin position="24"/>
        <end position="43"/>
    </location>
</feature>
<dbReference type="RefSeq" id="XP_041136174.1">
    <property type="nucleotide sequence ID" value="XM_041282335.1"/>
</dbReference>
<dbReference type="InterPro" id="IPR008271">
    <property type="entry name" value="Ser/Thr_kinase_AS"/>
</dbReference>
<keyword evidence="4" id="KW-0547">Nucleotide-binding</keyword>
<dbReference type="PROSITE" id="PS00108">
    <property type="entry name" value="PROTEIN_KINASE_ST"/>
    <property type="match status" value="1"/>
</dbReference>
<evidence type="ECO:0000256" key="4">
    <source>
        <dbReference type="ARBA" id="ARBA00022741"/>
    </source>
</evidence>
<protein>
    <recommendedName>
        <fullName evidence="12">Non-specific serine/threonine protein kinase</fullName>
    </recommendedName>
</protein>
<evidence type="ECO:0000313" key="10">
    <source>
        <dbReference type="EMBL" id="QOU19681.1"/>
    </source>
</evidence>
<dbReference type="Gene3D" id="1.10.510.10">
    <property type="entry name" value="Transferase(Phosphotransferase) domain 1"/>
    <property type="match status" value="1"/>
</dbReference>
<organism evidence="10 11">
    <name type="scientific">Dekkera bruxellensis</name>
    <name type="common">Brettanomyces custersii</name>
    <dbReference type="NCBI Taxonomy" id="5007"/>
    <lineage>
        <taxon>Eukaryota</taxon>
        <taxon>Fungi</taxon>
        <taxon>Dikarya</taxon>
        <taxon>Ascomycota</taxon>
        <taxon>Saccharomycotina</taxon>
        <taxon>Pichiomycetes</taxon>
        <taxon>Pichiales</taxon>
        <taxon>Pichiaceae</taxon>
        <taxon>Brettanomyces</taxon>
    </lineage>
</organism>
<dbReference type="InterPro" id="IPR011009">
    <property type="entry name" value="Kinase-like_dom_sf"/>
</dbReference>
<evidence type="ECO:0000256" key="7">
    <source>
        <dbReference type="SAM" id="MobiDB-lite"/>
    </source>
</evidence>
<evidence type="ECO:0000313" key="11">
    <source>
        <dbReference type="Proteomes" id="UP000663131"/>
    </source>
</evidence>
<name>A0A871RAR1_DEKBR</name>
<dbReference type="Pfam" id="PF00433">
    <property type="entry name" value="Pkinase_C"/>
    <property type="match status" value="1"/>
</dbReference>
<feature type="domain" description="AGC-kinase C-terminal" evidence="9">
    <location>
        <begin position="382"/>
        <end position="481"/>
    </location>
</feature>
<dbReference type="Pfam" id="PF00069">
    <property type="entry name" value="Pkinase"/>
    <property type="match status" value="1"/>
</dbReference>
<feature type="domain" description="Protein kinase" evidence="8">
    <location>
        <begin position="127"/>
        <end position="381"/>
    </location>
</feature>
<dbReference type="InterPro" id="IPR000719">
    <property type="entry name" value="Prot_kinase_dom"/>
</dbReference>
<evidence type="ECO:0000256" key="3">
    <source>
        <dbReference type="ARBA" id="ARBA00022679"/>
    </source>
</evidence>